<proteinExistence type="predicted"/>
<feature type="transmembrane region" description="Helical" evidence="1">
    <location>
        <begin position="117"/>
        <end position="137"/>
    </location>
</feature>
<protein>
    <recommendedName>
        <fullName evidence="4">DUF1772 domain-containing protein</fullName>
    </recommendedName>
</protein>
<keyword evidence="3" id="KW-1185">Reference proteome</keyword>
<sequence length="138" mass="16485">MQIDLIRLLVDFGLFVLIWMVQLVVYPSFSYFSKQELINWHQLYTPRITLMVFPLMAGQLLTAIFQLAKDQDLFAVLSLIIIVGMWLLTFFIFVPTHNKITSEEVDDEICAKLVKFNWLRTAGWTFLFIWNFLQYYFR</sequence>
<evidence type="ECO:0008006" key="4">
    <source>
        <dbReference type="Google" id="ProtNLM"/>
    </source>
</evidence>
<organism evidence="2 3">
    <name type="scientific">Spongiivirga citrea</name>
    <dbReference type="NCBI Taxonomy" id="1481457"/>
    <lineage>
        <taxon>Bacteria</taxon>
        <taxon>Pseudomonadati</taxon>
        <taxon>Bacteroidota</taxon>
        <taxon>Flavobacteriia</taxon>
        <taxon>Flavobacteriales</taxon>
        <taxon>Flavobacteriaceae</taxon>
        <taxon>Spongiivirga</taxon>
    </lineage>
</organism>
<evidence type="ECO:0000313" key="3">
    <source>
        <dbReference type="Proteomes" id="UP000474296"/>
    </source>
</evidence>
<dbReference type="AlphaFoldDB" id="A0A6M0CJT5"/>
<keyword evidence="1" id="KW-0472">Membrane</keyword>
<gene>
    <name evidence="2" type="ORF">GWK10_08420</name>
</gene>
<feature type="transmembrane region" description="Helical" evidence="1">
    <location>
        <begin position="6"/>
        <end position="27"/>
    </location>
</feature>
<dbReference type="Proteomes" id="UP000474296">
    <property type="component" value="Unassembled WGS sequence"/>
</dbReference>
<reference evidence="2 3" key="1">
    <citation type="submission" date="2020-01" db="EMBL/GenBank/DDBJ databases">
        <title>Spongiivirga citrea KCTC 32990T.</title>
        <authorList>
            <person name="Wang G."/>
        </authorList>
    </citation>
    <scope>NUCLEOTIDE SEQUENCE [LARGE SCALE GENOMIC DNA]</scope>
    <source>
        <strain evidence="2 3">KCTC 32990</strain>
    </source>
</reference>
<evidence type="ECO:0000313" key="2">
    <source>
        <dbReference type="EMBL" id="NER17233.1"/>
    </source>
</evidence>
<keyword evidence="1" id="KW-0812">Transmembrane</keyword>
<feature type="transmembrane region" description="Helical" evidence="1">
    <location>
        <begin position="48"/>
        <end position="68"/>
    </location>
</feature>
<evidence type="ECO:0000256" key="1">
    <source>
        <dbReference type="SAM" id="Phobius"/>
    </source>
</evidence>
<accession>A0A6M0CJT5</accession>
<feature type="transmembrane region" description="Helical" evidence="1">
    <location>
        <begin position="74"/>
        <end position="96"/>
    </location>
</feature>
<comment type="caution">
    <text evidence="2">The sequence shown here is derived from an EMBL/GenBank/DDBJ whole genome shotgun (WGS) entry which is preliminary data.</text>
</comment>
<keyword evidence="1" id="KW-1133">Transmembrane helix</keyword>
<name>A0A6M0CJT5_9FLAO</name>
<dbReference type="EMBL" id="JAABOQ010000003">
    <property type="protein sequence ID" value="NER17233.1"/>
    <property type="molecule type" value="Genomic_DNA"/>
</dbReference>
<dbReference type="RefSeq" id="WP_164031518.1">
    <property type="nucleotide sequence ID" value="NZ_JAABOQ010000003.1"/>
</dbReference>